<accession>A0ABY0GXD2</accession>
<feature type="region of interest" description="Disordered" evidence="1">
    <location>
        <begin position="1"/>
        <end position="156"/>
    </location>
</feature>
<sequence>MELAVLQTEAEVTRHEPEGPPPPSRIHRDEDNYVAPARPGPPRPATPAAAGSEAIRARERYPARRRARSGTARSSTGWRGTSNQIYSTVSPALDGEALERLERDINSAAEPGGDGQQRAVPGGRGPGSTRGGPCATSTSTTCGARDAGEDADEKSTVHPLYFVVADRADWKREGLLAVHLDCRCDEDKANE</sequence>
<feature type="compositionally biased region" description="Polar residues" evidence="1">
    <location>
        <begin position="78"/>
        <end position="90"/>
    </location>
</feature>
<organism evidence="2 3">
    <name type="scientific">Monosporascus cannonballus</name>
    <dbReference type="NCBI Taxonomy" id="155416"/>
    <lineage>
        <taxon>Eukaryota</taxon>
        <taxon>Fungi</taxon>
        <taxon>Dikarya</taxon>
        <taxon>Ascomycota</taxon>
        <taxon>Pezizomycotina</taxon>
        <taxon>Sordariomycetes</taxon>
        <taxon>Xylariomycetidae</taxon>
        <taxon>Xylariales</taxon>
        <taxon>Xylariales incertae sedis</taxon>
        <taxon>Monosporascus</taxon>
    </lineage>
</organism>
<evidence type="ECO:0000313" key="2">
    <source>
        <dbReference type="EMBL" id="RYO79525.1"/>
    </source>
</evidence>
<gene>
    <name evidence="2" type="ORF">DL762_008117</name>
</gene>
<evidence type="ECO:0000256" key="1">
    <source>
        <dbReference type="SAM" id="MobiDB-lite"/>
    </source>
</evidence>
<keyword evidence="3" id="KW-1185">Reference proteome</keyword>
<dbReference type="EMBL" id="QJNS01000325">
    <property type="protein sequence ID" value="RYO79525.1"/>
    <property type="molecule type" value="Genomic_DNA"/>
</dbReference>
<name>A0ABY0GXD2_9PEZI</name>
<reference evidence="2 3" key="1">
    <citation type="submission" date="2018-06" db="EMBL/GenBank/DDBJ databases">
        <title>Complete Genomes of Monosporascus.</title>
        <authorList>
            <person name="Robinson A.J."/>
            <person name="Natvig D.O."/>
        </authorList>
    </citation>
    <scope>NUCLEOTIDE SEQUENCE [LARGE SCALE GENOMIC DNA]</scope>
    <source>
        <strain evidence="2 3">CBS 609.92</strain>
    </source>
</reference>
<comment type="caution">
    <text evidence="2">The sequence shown here is derived from an EMBL/GenBank/DDBJ whole genome shotgun (WGS) entry which is preliminary data.</text>
</comment>
<proteinExistence type="predicted"/>
<protein>
    <submittedName>
        <fullName evidence="2">Uncharacterized protein</fullName>
    </submittedName>
</protein>
<dbReference type="Proteomes" id="UP000294003">
    <property type="component" value="Unassembled WGS sequence"/>
</dbReference>
<evidence type="ECO:0000313" key="3">
    <source>
        <dbReference type="Proteomes" id="UP000294003"/>
    </source>
</evidence>